<evidence type="ECO:0000313" key="1">
    <source>
        <dbReference type="EMBL" id="ROL46763.1"/>
    </source>
</evidence>
<evidence type="ECO:0000313" key="2">
    <source>
        <dbReference type="Proteomes" id="UP000281406"/>
    </source>
</evidence>
<keyword evidence="2" id="KW-1185">Reference proteome</keyword>
<gene>
    <name evidence="1" type="ORF">DPX16_12656</name>
</gene>
<dbReference type="Proteomes" id="UP000281406">
    <property type="component" value="Unassembled WGS sequence"/>
</dbReference>
<dbReference type="AlphaFoldDB" id="A0A3N0YKS5"/>
<organism evidence="1 2">
    <name type="scientific">Anabarilius grahami</name>
    <name type="common">Kanglang fish</name>
    <name type="synonym">Barilius grahami</name>
    <dbReference type="NCBI Taxonomy" id="495550"/>
    <lineage>
        <taxon>Eukaryota</taxon>
        <taxon>Metazoa</taxon>
        <taxon>Chordata</taxon>
        <taxon>Craniata</taxon>
        <taxon>Vertebrata</taxon>
        <taxon>Euteleostomi</taxon>
        <taxon>Actinopterygii</taxon>
        <taxon>Neopterygii</taxon>
        <taxon>Teleostei</taxon>
        <taxon>Ostariophysi</taxon>
        <taxon>Cypriniformes</taxon>
        <taxon>Xenocyprididae</taxon>
        <taxon>Xenocypridinae</taxon>
        <taxon>Xenocypridinae incertae sedis</taxon>
        <taxon>Anabarilius</taxon>
    </lineage>
</organism>
<protein>
    <submittedName>
        <fullName evidence="1">Uncharacterized protein</fullName>
    </submittedName>
</protein>
<comment type="caution">
    <text evidence="1">The sequence shown here is derived from an EMBL/GenBank/DDBJ whole genome shotgun (WGS) entry which is preliminary data.</text>
</comment>
<reference evidence="1 2" key="1">
    <citation type="submission" date="2018-10" db="EMBL/GenBank/DDBJ databases">
        <title>Genome assembly for a Yunnan-Guizhou Plateau 3E fish, Anabarilius grahami (Regan), and its evolutionary and genetic applications.</title>
        <authorList>
            <person name="Jiang W."/>
        </authorList>
    </citation>
    <scope>NUCLEOTIDE SEQUENCE [LARGE SCALE GENOMIC DNA]</scope>
    <source>
        <strain evidence="1">AG-KIZ</strain>
        <tissue evidence="1">Muscle</tissue>
    </source>
</reference>
<dbReference type="EMBL" id="RJVU01037189">
    <property type="protein sequence ID" value="ROL46763.1"/>
    <property type="molecule type" value="Genomic_DNA"/>
</dbReference>
<proteinExistence type="predicted"/>
<accession>A0A3N0YKS5</accession>
<sequence>MLMSAVFADAPGNRNKEIIFFDVFYRWIDGGARAMGERHEAGGVSDNERQLRAAPVSYITEGDRGAEEVGQRGRLKTVSCCPRRLCWSEYTTGGTESSLPCSWVEVGWLLNFQYSR</sequence>
<name>A0A3N0YKS5_ANAGA</name>